<proteinExistence type="predicted"/>
<sequence length="178" mass="19421">MIAYPTGNEPDLWDPNPGQSGYRFALGNAALATSKNPPLIAICMNPSHAREDQSDKTINRLIRASEERGYAGWIMLNLYPERSPKPSALSAFDPALSTANKFAITQVLARFRATEVLGAWGNLTHATLRHAKLDVLPLLAGLGVRVFTFDPPTKDGNPRHPSPQGSYLPMLGPKVYLT</sequence>
<dbReference type="EMBL" id="SOEZ01000038">
    <property type="protein sequence ID" value="TFB51965.1"/>
    <property type="molecule type" value="Genomic_DNA"/>
</dbReference>
<dbReference type="Pfam" id="PF07799">
    <property type="entry name" value="DUF1643"/>
    <property type="match status" value="1"/>
</dbReference>
<dbReference type="InterPro" id="IPR012441">
    <property type="entry name" value="DUF1643"/>
</dbReference>
<dbReference type="Proteomes" id="UP000297866">
    <property type="component" value="Unassembled WGS sequence"/>
</dbReference>
<dbReference type="RefSeq" id="WP_134489581.1">
    <property type="nucleotide sequence ID" value="NZ_SOEZ01000038.1"/>
</dbReference>
<reference evidence="2 3" key="1">
    <citation type="submission" date="2019-03" db="EMBL/GenBank/DDBJ databases">
        <title>Genomics of glacier-inhabiting Cryobacterium strains.</title>
        <authorList>
            <person name="Liu Q."/>
            <person name="Xin Y.-H."/>
        </authorList>
    </citation>
    <scope>NUCLEOTIDE SEQUENCE [LARGE SCALE GENOMIC DNA]</scope>
    <source>
        <strain evidence="2 3">Sr47</strain>
    </source>
</reference>
<protein>
    <submittedName>
        <fullName evidence="2">DUF1643 domain-containing protein</fullName>
    </submittedName>
</protein>
<evidence type="ECO:0000313" key="2">
    <source>
        <dbReference type="EMBL" id="TFB51965.1"/>
    </source>
</evidence>
<name>A0A4R8UGY2_9MICO</name>
<organism evidence="2 3">
    <name type="scientific">Cryobacterium tagatosivorans</name>
    <dbReference type="NCBI Taxonomy" id="1259199"/>
    <lineage>
        <taxon>Bacteria</taxon>
        <taxon>Bacillati</taxon>
        <taxon>Actinomycetota</taxon>
        <taxon>Actinomycetes</taxon>
        <taxon>Micrococcales</taxon>
        <taxon>Microbacteriaceae</taxon>
        <taxon>Cryobacterium</taxon>
    </lineage>
</organism>
<keyword evidence="3" id="KW-1185">Reference proteome</keyword>
<evidence type="ECO:0000256" key="1">
    <source>
        <dbReference type="SAM" id="MobiDB-lite"/>
    </source>
</evidence>
<accession>A0A4R8UGY2</accession>
<comment type="caution">
    <text evidence="2">The sequence shown here is derived from an EMBL/GenBank/DDBJ whole genome shotgun (WGS) entry which is preliminary data.</text>
</comment>
<dbReference type="AlphaFoldDB" id="A0A4R8UGY2"/>
<dbReference type="OrthoDB" id="9807577at2"/>
<gene>
    <name evidence="2" type="ORF">E3O23_07205</name>
</gene>
<evidence type="ECO:0000313" key="3">
    <source>
        <dbReference type="Proteomes" id="UP000297866"/>
    </source>
</evidence>
<feature type="region of interest" description="Disordered" evidence="1">
    <location>
        <begin position="150"/>
        <end position="172"/>
    </location>
</feature>